<comment type="similarity">
    <text evidence="2">Belongs to the NRF1/Ewg family.</text>
</comment>
<keyword evidence="6" id="KW-0539">Nucleus</keyword>
<keyword evidence="3" id="KW-0805">Transcription regulation</keyword>
<reference evidence="9 10" key="1">
    <citation type="submission" date="2020-06" db="EMBL/GenBank/DDBJ databases">
        <authorList>
            <person name="Li R."/>
            <person name="Bekaert M."/>
        </authorList>
    </citation>
    <scope>NUCLEOTIDE SEQUENCE [LARGE SCALE GENOMIC DNA]</scope>
    <source>
        <strain evidence="10">wild</strain>
    </source>
</reference>
<organism evidence="9 10">
    <name type="scientific">Mytilus coruscus</name>
    <name type="common">Sea mussel</name>
    <dbReference type="NCBI Taxonomy" id="42192"/>
    <lineage>
        <taxon>Eukaryota</taxon>
        <taxon>Metazoa</taxon>
        <taxon>Spiralia</taxon>
        <taxon>Lophotrochozoa</taxon>
        <taxon>Mollusca</taxon>
        <taxon>Bivalvia</taxon>
        <taxon>Autobranchia</taxon>
        <taxon>Pteriomorphia</taxon>
        <taxon>Mytilida</taxon>
        <taxon>Mytiloidea</taxon>
        <taxon>Mytilidae</taxon>
        <taxon>Mytilinae</taxon>
        <taxon>Mytilus</taxon>
    </lineage>
</organism>
<dbReference type="EMBL" id="CACVKT020007643">
    <property type="protein sequence ID" value="CAC5409476.1"/>
    <property type="molecule type" value="Genomic_DNA"/>
</dbReference>
<gene>
    <name evidence="9" type="ORF">MCOR_42760</name>
</gene>
<dbReference type="AlphaFoldDB" id="A0A6J8DMX8"/>
<dbReference type="GO" id="GO:0005634">
    <property type="term" value="C:nucleus"/>
    <property type="evidence" value="ECO:0007669"/>
    <property type="project" value="UniProtKB-SubCell"/>
</dbReference>
<evidence type="ECO:0000256" key="6">
    <source>
        <dbReference type="ARBA" id="ARBA00023242"/>
    </source>
</evidence>
<dbReference type="InterPro" id="IPR039142">
    <property type="entry name" value="NRF1/Ewg"/>
</dbReference>
<dbReference type="Pfam" id="PF10491">
    <property type="entry name" value="Nrf1_DNA-bind"/>
    <property type="match status" value="1"/>
</dbReference>
<evidence type="ECO:0000256" key="1">
    <source>
        <dbReference type="ARBA" id="ARBA00004123"/>
    </source>
</evidence>
<keyword evidence="5" id="KW-0804">Transcription</keyword>
<evidence type="ECO:0000256" key="7">
    <source>
        <dbReference type="SAM" id="MobiDB-lite"/>
    </source>
</evidence>
<dbReference type="InterPro" id="IPR019525">
    <property type="entry name" value="Nrf1_NLS/DNA-bd_dimer"/>
</dbReference>
<dbReference type="GO" id="GO:0006357">
    <property type="term" value="P:regulation of transcription by RNA polymerase II"/>
    <property type="evidence" value="ECO:0007669"/>
    <property type="project" value="InterPro"/>
</dbReference>
<name>A0A6J8DMX8_MYTCO</name>
<evidence type="ECO:0000256" key="4">
    <source>
        <dbReference type="ARBA" id="ARBA00023125"/>
    </source>
</evidence>
<protein>
    <submittedName>
        <fullName evidence="9">NRF1</fullName>
    </submittedName>
</protein>
<sequence>MSDGISEPSSPESSFDSSDLLGDDEVSVQLAAAGTVGLAAAAAIAGGRKKKRPHSFETNPSIRKRQQTRLLRKLKQTIEEYTTRVGQQAVVLCCTPGKMSNSNNNYKVFGSQPLESVMRNCKGVILQDLETSLSETIPHAEHQGAQELPSLSIDGIPTSVEKMTQAQLRTFIPEMLKYSTGRSKPGWGKMECRPVWWPDDVPWANVRSDVRTTEQKKKVSWTDALKSIVKNCYRHHGREDLLHVFETESSYQRTMLQTINNPDGTVSIIQIDTSPNQIVTLPDGTQATVVHAIHPGVPNQEASQAVQTLANPSGDNLTHMTPVSVEMNADSLAQSIATISEDGQIILTGDNALNGIVIPVSMYQQLTNPVTALHSGTDLHVAMAPMGVPKDDDINVIPDIQSMDSQSPDVLEHVEPKLEET</sequence>
<accession>A0A6J8DMX8</accession>
<keyword evidence="10" id="KW-1185">Reference proteome</keyword>
<feature type="region of interest" description="Disordered" evidence="7">
    <location>
        <begin position="1"/>
        <end position="20"/>
    </location>
</feature>
<feature type="region of interest" description="Disordered" evidence="7">
    <location>
        <begin position="47"/>
        <end position="66"/>
    </location>
</feature>
<evidence type="ECO:0000313" key="10">
    <source>
        <dbReference type="Proteomes" id="UP000507470"/>
    </source>
</evidence>
<evidence type="ECO:0000256" key="5">
    <source>
        <dbReference type="ARBA" id="ARBA00023163"/>
    </source>
</evidence>
<proteinExistence type="inferred from homology"/>
<dbReference type="GO" id="GO:0003677">
    <property type="term" value="F:DNA binding"/>
    <property type="evidence" value="ECO:0007669"/>
    <property type="project" value="UniProtKB-KW"/>
</dbReference>
<evidence type="ECO:0000313" key="9">
    <source>
        <dbReference type="EMBL" id="CAC5409476.1"/>
    </source>
</evidence>
<keyword evidence="4" id="KW-0238">DNA-binding</keyword>
<dbReference type="Proteomes" id="UP000507470">
    <property type="component" value="Unassembled WGS sequence"/>
</dbReference>
<comment type="subcellular location">
    <subcellularLocation>
        <location evidence="1">Nucleus</location>
    </subcellularLocation>
</comment>
<dbReference type="GO" id="GO:0003700">
    <property type="term" value="F:DNA-binding transcription factor activity"/>
    <property type="evidence" value="ECO:0007669"/>
    <property type="project" value="InterPro"/>
</dbReference>
<evidence type="ECO:0000259" key="8">
    <source>
        <dbReference type="Pfam" id="PF10491"/>
    </source>
</evidence>
<dbReference type="PANTHER" id="PTHR20338">
    <property type="entry name" value="NUCLEAR RESPIRATORY FACTOR 1"/>
    <property type="match status" value="1"/>
</dbReference>
<evidence type="ECO:0000256" key="2">
    <source>
        <dbReference type="ARBA" id="ARBA00005713"/>
    </source>
</evidence>
<feature type="domain" description="Nuclear respiratory factor 1 NLS/DNA-binding dimerisation" evidence="8">
    <location>
        <begin position="34"/>
        <end position="245"/>
    </location>
</feature>
<evidence type="ECO:0000256" key="3">
    <source>
        <dbReference type="ARBA" id="ARBA00023015"/>
    </source>
</evidence>
<dbReference type="OrthoDB" id="10031051at2759"/>